<keyword evidence="2" id="KW-1185">Reference proteome</keyword>
<name>A0A061G1A5_THECC</name>
<organism evidence="1 2">
    <name type="scientific">Theobroma cacao</name>
    <name type="common">Cacao</name>
    <name type="synonym">Cocoa</name>
    <dbReference type="NCBI Taxonomy" id="3641"/>
    <lineage>
        <taxon>Eukaryota</taxon>
        <taxon>Viridiplantae</taxon>
        <taxon>Streptophyta</taxon>
        <taxon>Embryophyta</taxon>
        <taxon>Tracheophyta</taxon>
        <taxon>Spermatophyta</taxon>
        <taxon>Magnoliopsida</taxon>
        <taxon>eudicotyledons</taxon>
        <taxon>Gunneridae</taxon>
        <taxon>Pentapetalae</taxon>
        <taxon>rosids</taxon>
        <taxon>malvids</taxon>
        <taxon>Malvales</taxon>
        <taxon>Malvaceae</taxon>
        <taxon>Byttnerioideae</taxon>
        <taxon>Theobroma</taxon>
    </lineage>
</organism>
<reference evidence="1 2" key="1">
    <citation type="journal article" date="2013" name="Genome Biol.">
        <title>The genome sequence of the most widely cultivated cacao type and its use to identify candidate genes regulating pod color.</title>
        <authorList>
            <person name="Motamayor J.C."/>
            <person name="Mockaitis K."/>
            <person name="Schmutz J."/>
            <person name="Haiminen N."/>
            <person name="Iii D.L."/>
            <person name="Cornejo O."/>
            <person name="Findley S.D."/>
            <person name="Zheng P."/>
            <person name="Utro F."/>
            <person name="Royaert S."/>
            <person name="Saski C."/>
            <person name="Jenkins J."/>
            <person name="Podicheti R."/>
            <person name="Zhao M."/>
            <person name="Scheffler B.E."/>
            <person name="Stack J.C."/>
            <person name="Feltus F.A."/>
            <person name="Mustiga G.M."/>
            <person name="Amores F."/>
            <person name="Phillips W."/>
            <person name="Marelli J.P."/>
            <person name="May G.D."/>
            <person name="Shapiro H."/>
            <person name="Ma J."/>
            <person name="Bustamante C.D."/>
            <person name="Schnell R.J."/>
            <person name="Main D."/>
            <person name="Gilbert D."/>
            <person name="Parida L."/>
            <person name="Kuhn D.N."/>
        </authorList>
    </citation>
    <scope>NUCLEOTIDE SEQUENCE [LARGE SCALE GENOMIC DNA]</scope>
    <source>
        <strain evidence="2">cv. Matina 1-6</strain>
    </source>
</reference>
<dbReference type="HOGENOM" id="CLU_2692764_0_0_1"/>
<accession>A0A061G1A5</accession>
<dbReference type="Proteomes" id="UP000026915">
    <property type="component" value="Chromosome 3"/>
</dbReference>
<gene>
    <name evidence="1" type="ORF">TCM_015278</name>
</gene>
<proteinExistence type="predicted"/>
<dbReference type="EMBL" id="CM001881">
    <property type="protein sequence ID" value="EOY23361.1"/>
    <property type="molecule type" value="Genomic_DNA"/>
</dbReference>
<evidence type="ECO:0000313" key="2">
    <source>
        <dbReference type="Proteomes" id="UP000026915"/>
    </source>
</evidence>
<protein>
    <submittedName>
        <fullName evidence="1">Uncharacterized protein</fullName>
    </submittedName>
</protein>
<dbReference type="Gramene" id="EOY23361">
    <property type="protein sequence ID" value="EOY23361"/>
    <property type="gene ID" value="TCM_015278"/>
</dbReference>
<dbReference type="InParanoid" id="A0A061G1A5"/>
<dbReference type="AlphaFoldDB" id="A0A061G1A5"/>
<sequence>MRQLISRSWPPQHTISYGHYSIPRFLASESINSVTGFSNASAPSFLLRKLFCSSSARHIEATLTLVPRNRRLQG</sequence>
<evidence type="ECO:0000313" key="1">
    <source>
        <dbReference type="EMBL" id="EOY23361.1"/>
    </source>
</evidence>